<evidence type="ECO:0000313" key="3">
    <source>
        <dbReference type="Proteomes" id="UP000758603"/>
    </source>
</evidence>
<dbReference type="GeneID" id="70124530"/>
<dbReference type="Proteomes" id="UP000758603">
    <property type="component" value="Unassembled WGS sequence"/>
</dbReference>
<name>A0A9P8UN18_9PEZI</name>
<organism evidence="2 3">
    <name type="scientific">Truncatella angustata</name>
    <dbReference type="NCBI Taxonomy" id="152316"/>
    <lineage>
        <taxon>Eukaryota</taxon>
        <taxon>Fungi</taxon>
        <taxon>Dikarya</taxon>
        <taxon>Ascomycota</taxon>
        <taxon>Pezizomycotina</taxon>
        <taxon>Sordariomycetes</taxon>
        <taxon>Xylariomycetidae</taxon>
        <taxon>Amphisphaeriales</taxon>
        <taxon>Sporocadaceae</taxon>
        <taxon>Truncatella</taxon>
    </lineage>
</organism>
<reference evidence="2" key="1">
    <citation type="journal article" date="2021" name="Nat. Commun.">
        <title>Genetic determinants of endophytism in the Arabidopsis root mycobiome.</title>
        <authorList>
            <person name="Mesny F."/>
            <person name="Miyauchi S."/>
            <person name="Thiergart T."/>
            <person name="Pickel B."/>
            <person name="Atanasova L."/>
            <person name="Karlsson M."/>
            <person name="Huettel B."/>
            <person name="Barry K.W."/>
            <person name="Haridas S."/>
            <person name="Chen C."/>
            <person name="Bauer D."/>
            <person name="Andreopoulos W."/>
            <person name="Pangilinan J."/>
            <person name="LaButti K."/>
            <person name="Riley R."/>
            <person name="Lipzen A."/>
            <person name="Clum A."/>
            <person name="Drula E."/>
            <person name="Henrissat B."/>
            <person name="Kohler A."/>
            <person name="Grigoriev I.V."/>
            <person name="Martin F.M."/>
            <person name="Hacquard S."/>
        </authorList>
    </citation>
    <scope>NUCLEOTIDE SEQUENCE</scope>
    <source>
        <strain evidence="2">MPI-SDFR-AT-0073</strain>
    </source>
</reference>
<protein>
    <submittedName>
        <fullName evidence="2">Uncharacterized protein</fullName>
    </submittedName>
</protein>
<dbReference type="EMBL" id="JAGPXC010000003">
    <property type="protein sequence ID" value="KAH6655276.1"/>
    <property type="molecule type" value="Genomic_DNA"/>
</dbReference>
<accession>A0A9P8UN18</accession>
<sequence length="204" mass="23185">MTCPSSRSLTFRKSCDRNPPADRSSDPCNSTAAGCVLNTCHSISWMLDAREALTFSEPASLFLQKTTDSVRNNCPYQNDQGYPFDWTIVRNYQDILGQSHRRQKRRLVHHRFRNIQTYKVTSPVLRNNNGGHKSVSLRFFGLGNICAQLFCSMKEKHVTCPPTYSPNNAEKTHFLASSRPKLDTVSECCLFTDTSSHFSLSFTF</sequence>
<comment type="caution">
    <text evidence="2">The sequence shown here is derived from an EMBL/GenBank/DDBJ whole genome shotgun (WGS) entry which is preliminary data.</text>
</comment>
<dbReference type="RefSeq" id="XP_045959541.1">
    <property type="nucleotide sequence ID" value="XM_046095637.1"/>
</dbReference>
<feature type="compositionally biased region" description="Basic and acidic residues" evidence="1">
    <location>
        <begin position="13"/>
        <end position="25"/>
    </location>
</feature>
<feature type="compositionally biased region" description="Polar residues" evidence="1">
    <location>
        <begin position="1"/>
        <end position="11"/>
    </location>
</feature>
<evidence type="ECO:0000256" key="1">
    <source>
        <dbReference type="SAM" id="MobiDB-lite"/>
    </source>
</evidence>
<dbReference type="AlphaFoldDB" id="A0A9P8UN18"/>
<proteinExistence type="predicted"/>
<feature type="region of interest" description="Disordered" evidence="1">
    <location>
        <begin position="1"/>
        <end position="29"/>
    </location>
</feature>
<keyword evidence="3" id="KW-1185">Reference proteome</keyword>
<gene>
    <name evidence="2" type="ORF">BKA67DRAFT_232176</name>
</gene>
<evidence type="ECO:0000313" key="2">
    <source>
        <dbReference type="EMBL" id="KAH6655276.1"/>
    </source>
</evidence>